<dbReference type="InterPro" id="IPR016169">
    <property type="entry name" value="FAD-bd_PCMH_sub2"/>
</dbReference>
<evidence type="ECO:0000256" key="1">
    <source>
        <dbReference type="ARBA" id="ARBA00005466"/>
    </source>
</evidence>
<organism evidence="6 7">
    <name type="scientific">Pleurostoma richardsiae</name>
    <dbReference type="NCBI Taxonomy" id="41990"/>
    <lineage>
        <taxon>Eukaryota</taxon>
        <taxon>Fungi</taxon>
        <taxon>Dikarya</taxon>
        <taxon>Ascomycota</taxon>
        <taxon>Pezizomycotina</taxon>
        <taxon>Sordariomycetes</taxon>
        <taxon>Sordariomycetidae</taxon>
        <taxon>Calosphaeriales</taxon>
        <taxon>Pleurostomataceae</taxon>
        <taxon>Pleurostoma</taxon>
    </lineage>
</organism>
<dbReference type="EMBL" id="JANBVO010000022">
    <property type="protein sequence ID" value="KAJ9142404.1"/>
    <property type="molecule type" value="Genomic_DNA"/>
</dbReference>
<evidence type="ECO:0000256" key="4">
    <source>
        <dbReference type="ARBA" id="ARBA00023002"/>
    </source>
</evidence>
<dbReference type="PANTHER" id="PTHR42973:SF53">
    <property type="entry name" value="FAD-BINDING PCMH-TYPE DOMAIN-CONTAINING PROTEIN-RELATED"/>
    <property type="match status" value="1"/>
</dbReference>
<dbReference type="InterPro" id="IPR036318">
    <property type="entry name" value="FAD-bd_PCMH-like_sf"/>
</dbReference>
<comment type="similarity">
    <text evidence="1">Belongs to the oxygen-dependent FAD-linked oxidoreductase family.</text>
</comment>
<gene>
    <name evidence="6" type="ORF">NKR23_g7282</name>
</gene>
<protein>
    <submittedName>
        <fullName evidence="6">FAD binding domain-containing protein</fullName>
    </submittedName>
</protein>
<evidence type="ECO:0000313" key="7">
    <source>
        <dbReference type="Proteomes" id="UP001174694"/>
    </source>
</evidence>
<dbReference type="SUPFAM" id="SSF56176">
    <property type="entry name" value="FAD-binding/transporter-associated domain-like"/>
    <property type="match status" value="1"/>
</dbReference>
<keyword evidence="7" id="KW-1185">Reference proteome</keyword>
<dbReference type="GO" id="GO:0050660">
    <property type="term" value="F:flavin adenine dinucleotide binding"/>
    <property type="evidence" value="ECO:0007669"/>
    <property type="project" value="InterPro"/>
</dbReference>
<keyword evidence="3" id="KW-0274">FAD</keyword>
<feature type="signal peptide" evidence="5">
    <location>
        <begin position="1"/>
        <end position="22"/>
    </location>
</feature>
<reference evidence="6" key="1">
    <citation type="submission" date="2022-07" db="EMBL/GenBank/DDBJ databases">
        <title>Fungi with potential for degradation of polypropylene.</title>
        <authorList>
            <person name="Gostincar C."/>
        </authorList>
    </citation>
    <scope>NUCLEOTIDE SEQUENCE</scope>
    <source>
        <strain evidence="6">EXF-13308</strain>
    </source>
</reference>
<dbReference type="Proteomes" id="UP001174694">
    <property type="component" value="Unassembled WGS sequence"/>
</dbReference>
<evidence type="ECO:0000313" key="6">
    <source>
        <dbReference type="EMBL" id="KAJ9142404.1"/>
    </source>
</evidence>
<keyword evidence="5" id="KW-0732">Signal</keyword>
<feature type="chain" id="PRO_5041253449" evidence="5">
    <location>
        <begin position="23"/>
        <end position="438"/>
    </location>
</feature>
<dbReference type="Gene3D" id="3.40.462.20">
    <property type="match status" value="1"/>
</dbReference>
<dbReference type="GO" id="GO:0016491">
    <property type="term" value="F:oxidoreductase activity"/>
    <property type="evidence" value="ECO:0007669"/>
    <property type="project" value="UniProtKB-KW"/>
</dbReference>
<keyword evidence="4" id="KW-0560">Oxidoreductase</keyword>
<accession>A0AA38RM92</accession>
<evidence type="ECO:0000256" key="3">
    <source>
        <dbReference type="ARBA" id="ARBA00022827"/>
    </source>
</evidence>
<dbReference type="InterPro" id="IPR050416">
    <property type="entry name" value="FAD-linked_Oxidoreductase"/>
</dbReference>
<evidence type="ECO:0000256" key="5">
    <source>
        <dbReference type="SAM" id="SignalP"/>
    </source>
</evidence>
<name>A0AA38RM92_9PEZI</name>
<dbReference type="AlphaFoldDB" id="A0AA38RM92"/>
<keyword evidence="2" id="KW-0285">Flavoprotein</keyword>
<dbReference type="PANTHER" id="PTHR42973">
    <property type="entry name" value="BINDING OXIDOREDUCTASE, PUTATIVE (AFU_ORTHOLOGUE AFUA_1G17690)-RELATED"/>
    <property type="match status" value="1"/>
</dbReference>
<proteinExistence type="inferred from homology"/>
<sequence length="438" mass="47268">MLTRLLLSAIVAYPSMIRQVSGSDLCEVGNISPAALTCEVLRHAYPDVTFFPNSTEYAGLNEDYYTAAEWLGPACIFAPTTAEDMGFAVKTLVKTVYQYLEPFGLTVVGGRMGVVGIPGFLLGGGISFFGNEYGWASANVASAECVLADGSVVRATASNEYSGLFWALRGGGNSFAIVTEFELKNIEAPAVTVGQASYGTGLRDEYIDSVFGFAFDGVLDRKAAIVPMATWTASLGDEPVYASMLFYNGNITTPLALANFTGPEALLKPSTSTFACRTMANWSNETKAGFDQVHGMQFRFHILSILASKEAMGIIHDTFFTVALQRLSNVTDALGTLVMMPISESYITSTRGDDRAGDPMGIDATKAPYVWVNEVINEKLAPLDVVSPYLYLNDADKGQLVFEGYAPENVARLKRIRAKYDPTSIYTNQMSGGFKIAP</sequence>
<evidence type="ECO:0000256" key="2">
    <source>
        <dbReference type="ARBA" id="ARBA00022630"/>
    </source>
</evidence>
<comment type="caution">
    <text evidence="6">The sequence shown here is derived from an EMBL/GenBank/DDBJ whole genome shotgun (WGS) entry which is preliminary data.</text>
</comment>
<dbReference type="Gene3D" id="3.30.465.10">
    <property type="match status" value="1"/>
</dbReference>